<evidence type="ECO:0000313" key="2">
    <source>
        <dbReference type="EMBL" id="UTI64695.1"/>
    </source>
</evidence>
<reference evidence="2 3" key="1">
    <citation type="submission" date="2022-06" db="EMBL/GenBank/DDBJ databases">
        <title>Paraconexibacter antarcticus.</title>
        <authorList>
            <person name="Kim C.S."/>
        </authorList>
    </citation>
    <scope>NUCLEOTIDE SEQUENCE [LARGE SCALE GENOMIC DNA]</scope>
    <source>
        <strain evidence="2 3">02-257</strain>
    </source>
</reference>
<dbReference type="InterPro" id="IPR029044">
    <property type="entry name" value="Nucleotide-diphossugar_trans"/>
</dbReference>
<gene>
    <name evidence="2" type="ORF">NBH00_00455</name>
</gene>
<organism evidence="2 3">
    <name type="scientific">Paraconexibacter antarcticus</name>
    <dbReference type="NCBI Taxonomy" id="2949664"/>
    <lineage>
        <taxon>Bacteria</taxon>
        <taxon>Bacillati</taxon>
        <taxon>Actinomycetota</taxon>
        <taxon>Thermoleophilia</taxon>
        <taxon>Solirubrobacterales</taxon>
        <taxon>Paraconexibacteraceae</taxon>
        <taxon>Paraconexibacter</taxon>
    </lineage>
</organism>
<dbReference type="SUPFAM" id="SSF53448">
    <property type="entry name" value="Nucleotide-diphospho-sugar transferases"/>
    <property type="match status" value="2"/>
</dbReference>
<dbReference type="Proteomes" id="UP001056035">
    <property type="component" value="Chromosome"/>
</dbReference>
<feature type="domain" description="Glycosyltransferase 2-like" evidence="1">
    <location>
        <begin position="233"/>
        <end position="289"/>
    </location>
</feature>
<protein>
    <submittedName>
        <fullName evidence="2">Glycosyltransferase</fullName>
        <ecNumber evidence="2">2.4.-.-</ecNumber>
    </submittedName>
</protein>
<name>A0ABY5DVL5_9ACTN</name>
<dbReference type="EMBL" id="CP098502">
    <property type="protein sequence ID" value="UTI64695.1"/>
    <property type="molecule type" value="Genomic_DNA"/>
</dbReference>
<dbReference type="GO" id="GO:0016757">
    <property type="term" value="F:glycosyltransferase activity"/>
    <property type="evidence" value="ECO:0007669"/>
    <property type="project" value="UniProtKB-KW"/>
</dbReference>
<evidence type="ECO:0000259" key="1">
    <source>
        <dbReference type="Pfam" id="PF00535"/>
    </source>
</evidence>
<evidence type="ECO:0000313" key="3">
    <source>
        <dbReference type="Proteomes" id="UP001056035"/>
    </source>
</evidence>
<dbReference type="PANTHER" id="PTHR43179">
    <property type="entry name" value="RHAMNOSYLTRANSFERASE WBBL"/>
    <property type="match status" value="1"/>
</dbReference>
<accession>A0ABY5DVL5</accession>
<keyword evidence="2" id="KW-0808">Transferase</keyword>
<dbReference type="RefSeq" id="WP_254571394.1">
    <property type="nucleotide sequence ID" value="NZ_CP098502.1"/>
</dbReference>
<dbReference type="Gene3D" id="3.90.550.10">
    <property type="entry name" value="Spore Coat Polysaccharide Biosynthesis Protein SpsA, Chain A"/>
    <property type="match status" value="2"/>
</dbReference>
<keyword evidence="3" id="KW-1185">Reference proteome</keyword>
<dbReference type="Pfam" id="PF00535">
    <property type="entry name" value="Glycos_transf_2"/>
    <property type="match status" value="2"/>
</dbReference>
<dbReference type="EC" id="2.4.-.-" evidence="2"/>
<keyword evidence="2" id="KW-0328">Glycosyltransferase</keyword>
<proteinExistence type="predicted"/>
<feature type="domain" description="Glycosyltransferase 2-like" evidence="1">
    <location>
        <begin position="4"/>
        <end position="114"/>
    </location>
</feature>
<sequence length="391" mass="41314">MDVSIIVPLTGDPERALRTLEALAGLPDEPRHEVVLVDDASDDLAPLLARVTGDATVIRRDERAGAAAAVRAGLQAATGAVAVVLAEGALVHPGAVALLHDALADAGLAGATADAPHPTAAHAVAWRRHEHAGADAVPDAPDDRLVAAIAFALAPRGRVAAVPGAVVVPPAVTVEDTVARARRTPGEAVELSVVIPTLDAAGPRLRGCLRALQRHTTVPHELIVIDNGAPPQGFTDPVNAGLRAARGRFLVVCNDDVHVDAGWWEPLRAALDGEDPAAVVFPRTVDGAMREDFAAWCFAFRRDTLEAYAVAPGEFFHPELRVWFQDTDLLARLRAAGRPPRLVPESTIRHGLSETVASPDPQLRAWIDAQIRRDQVRFEQLHGAAVPGAAR</sequence>
<dbReference type="InterPro" id="IPR001173">
    <property type="entry name" value="Glyco_trans_2-like"/>
</dbReference>
<dbReference type="PANTHER" id="PTHR43179:SF7">
    <property type="entry name" value="RHAMNOSYLTRANSFERASE WBBL"/>
    <property type="match status" value="1"/>
</dbReference>